<reference evidence="2" key="1">
    <citation type="journal article" date="2018" name="Org. Lett.">
        <title>Discovery, Biosynthesis, and Heterologous Production of Streptoseomycin, an Anti-Microaerophilic Bacteria Macrodilactone.</title>
        <authorList>
            <person name="Zhang B."/>
            <person name="Wang K.B."/>
            <person name="Wang W."/>
            <person name="Bi S.F."/>
            <person name="Mei Y.N."/>
            <person name="Deng X.Z."/>
            <person name="Jiao R.H."/>
            <person name="Tan R.X."/>
            <person name="Ge H.M."/>
        </authorList>
    </citation>
    <scope>NUCLEOTIDE SEQUENCE</scope>
    <source>
        <strain evidence="2">A01</strain>
    </source>
</reference>
<feature type="compositionally biased region" description="Polar residues" evidence="1">
    <location>
        <begin position="154"/>
        <end position="164"/>
    </location>
</feature>
<protein>
    <submittedName>
        <fullName evidence="2">StmU</fullName>
    </submittedName>
</protein>
<evidence type="ECO:0000256" key="1">
    <source>
        <dbReference type="SAM" id="MobiDB-lite"/>
    </source>
</evidence>
<proteinExistence type="predicted"/>
<feature type="region of interest" description="Disordered" evidence="1">
    <location>
        <begin position="139"/>
        <end position="248"/>
    </location>
</feature>
<dbReference type="AlphaFoldDB" id="A0A2S1P8N1"/>
<evidence type="ECO:0000313" key="2">
    <source>
        <dbReference type="EMBL" id="AWH12929.1"/>
    </source>
</evidence>
<accession>A0A2S1P8N1</accession>
<organism evidence="2">
    <name type="scientific">Streptomyces seoulensis</name>
    <dbReference type="NCBI Taxonomy" id="73044"/>
    <lineage>
        <taxon>Bacteria</taxon>
        <taxon>Bacillati</taxon>
        <taxon>Actinomycetota</taxon>
        <taxon>Actinomycetes</taxon>
        <taxon>Kitasatosporales</taxon>
        <taxon>Streptomycetaceae</taxon>
        <taxon>Streptomyces</taxon>
    </lineage>
</organism>
<feature type="compositionally biased region" description="Gly residues" evidence="1">
    <location>
        <begin position="37"/>
        <end position="49"/>
    </location>
</feature>
<name>A0A2S1P8N1_STRSO</name>
<dbReference type="EMBL" id="MG891745">
    <property type="protein sequence ID" value="AWH12929.1"/>
    <property type="molecule type" value="Genomic_DNA"/>
</dbReference>
<feature type="region of interest" description="Disordered" evidence="1">
    <location>
        <begin position="34"/>
        <end position="63"/>
    </location>
</feature>
<sequence length="248" mass="26774">MFIWNIATVKCAQLECERPFPPSRRFARDVFADGSEGAAGTGRPRGCGAGRLSPSRRGCPHDRSRAIRPWARSAEGLAGTFGRHRRLTRPGARRAPPHRVLRPAPHLPHVRKFHSRQAPGGRKLWFCMAHCIGQEHGGHRTAVGKHAGSRSKGGRTNSRTTGTHCPQRGNGIGPGTAFRTPRLRRPGAGLRFSRASPPRLPRRPGPGAACCPGRGRGGRLSGRQCRPAARQRGNGAPSRRPTHGGTAE</sequence>